<proteinExistence type="predicted"/>
<dbReference type="Proteomes" id="UP001166286">
    <property type="component" value="Unassembled WGS sequence"/>
</dbReference>
<keyword evidence="3 8" id="KW-0812">Transmembrane</keyword>
<keyword evidence="2" id="KW-0813">Transport</keyword>
<dbReference type="PANTHER" id="PTHR43341">
    <property type="entry name" value="AMINO ACID PERMEASE"/>
    <property type="match status" value="1"/>
</dbReference>
<evidence type="ECO:0000256" key="3">
    <source>
        <dbReference type="ARBA" id="ARBA00022692"/>
    </source>
</evidence>
<feature type="transmembrane region" description="Helical" evidence="8">
    <location>
        <begin position="274"/>
        <end position="293"/>
    </location>
</feature>
<feature type="transmembrane region" description="Helical" evidence="8">
    <location>
        <begin position="398"/>
        <end position="422"/>
    </location>
</feature>
<dbReference type="AlphaFoldDB" id="A0AA39QYP2"/>
<gene>
    <name evidence="10" type="ORF">JMJ35_006977</name>
</gene>
<dbReference type="PIRSF" id="PIRSF006060">
    <property type="entry name" value="AA_transporter"/>
    <property type="match status" value="1"/>
</dbReference>
<dbReference type="PROSITE" id="PS00218">
    <property type="entry name" value="AMINO_ACID_PERMEASE_1"/>
    <property type="match status" value="1"/>
</dbReference>
<evidence type="ECO:0000256" key="2">
    <source>
        <dbReference type="ARBA" id="ARBA00022448"/>
    </source>
</evidence>
<keyword evidence="4" id="KW-0029">Amino-acid transport</keyword>
<feature type="transmembrane region" description="Helical" evidence="8">
    <location>
        <begin position="480"/>
        <end position="501"/>
    </location>
</feature>
<protein>
    <recommendedName>
        <fullName evidence="9">Amino acid permease/ SLC12A domain-containing protein</fullName>
    </recommendedName>
</protein>
<evidence type="ECO:0000256" key="1">
    <source>
        <dbReference type="ARBA" id="ARBA00004141"/>
    </source>
</evidence>
<dbReference type="EMBL" id="JAFEKC020000015">
    <property type="protein sequence ID" value="KAK0510545.1"/>
    <property type="molecule type" value="Genomic_DNA"/>
</dbReference>
<evidence type="ECO:0000313" key="10">
    <source>
        <dbReference type="EMBL" id="KAK0510545.1"/>
    </source>
</evidence>
<evidence type="ECO:0000256" key="4">
    <source>
        <dbReference type="ARBA" id="ARBA00022970"/>
    </source>
</evidence>
<feature type="domain" description="Amino acid permease/ SLC12A" evidence="9">
    <location>
        <begin position="46"/>
        <end position="501"/>
    </location>
</feature>
<sequence length="570" mass="62280">MNAKNETGVFDEKHVNDGSPPYVDPEDRESVATGHNVLHRDLKGRHMQMIAIGGAIGAGLFVSSGGAFQTGGPASVLLGFMIVGLMVYLMMQALAELSVMYPINGAFTMYICRFVDPSIGFACGWEYSISWLTVLPFEISAACNIIHYWPGSDGINNAAWIVPLLVALFAIQLFGVRGYGEVEFALSLMKIIACIGFMILGIIIDCGGVPTDDRGYIGARYWHSPYTAFLNGFHGFCSVFVTAAFAYTGTELTGLAAAESANPRKEIPRASQQVVWRIAIFYIVNLFLIGLIVPENSSLYSGAGSESRHSPFVIAIQLAGIKALPSIFNAVILISVMSVANSCTFGSTRTIQALAANGMAPKFLAYIDQKGRPVSVVALQLLFGCLAFINLAPNGGTIFTWLLSLSGLSILFVYGFIALAHIRFRAAWAANGHSVDELPYRAAFGVWGSYVCLLINIVALMGQFYVALYPVGGPYLIADTFFQLYLAGPLFIFLFLCWKVYSWSVRPADRPLFIRTKDIDIYTGMRDNPSMINGVGISEEQRRISIQEMQDEKRKRGPKDHIMAVIRSVI</sequence>
<comment type="caution">
    <text evidence="10">The sequence shown here is derived from an EMBL/GenBank/DDBJ whole genome shotgun (WGS) entry which is preliminary data.</text>
</comment>
<feature type="transmembrane region" description="Helical" evidence="8">
    <location>
        <begin position="374"/>
        <end position="392"/>
    </location>
</feature>
<feature type="transmembrane region" description="Helical" evidence="8">
    <location>
        <begin position="74"/>
        <end position="95"/>
    </location>
</feature>
<dbReference type="InterPro" id="IPR004840">
    <property type="entry name" value="Amino_acid_permease_CS"/>
</dbReference>
<keyword evidence="6 8" id="KW-0472">Membrane</keyword>
<accession>A0AA39QYP2</accession>
<dbReference type="FunFam" id="1.20.1740.10:FF:000017">
    <property type="entry name" value="Amino acid permease"/>
    <property type="match status" value="1"/>
</dbReference>
<evidence type="ECO:0000256" key="5">
    <source>
        <dbReference type="ARBA" id="ARBA00022989"/>
    </source>
</evidence>
<keyword evidence="5 8" id="KW-1133">Transmembrane helix</keyword>
<evidence type="ECO:0000313" key="11">
    <source>
        <dbReference type="Proteomes" id="UP001166286"/>
    </source>
</evidence>
<dbReference type="InterPro" id="IPR050524">
    <property type="entry name" value="APC_YAT"/>
</dbReference>
<evidence type="ECO:0000256" key="8">
    <source>
        <dbReference type="SAM" id="Phobius"/>
    </source>
</evidence>
<feature type="transmembrane region" description="Helical" evidence="8">
    <location>
        <begin position="184"/>
        <end position="204"/>
    </location>
</feature>
<dbReference type="GO" id="GO:0016020">
    <property type="term" value="C:membrane"/>
    <property type="evidence" value="ECO:0007669"/>
    <property type="project" value="UniProtKB-SubCell"/>
</dbReference>
<feature type="transmembrane region" description="Helical" evidence="8">
    <location>
        <begin position="443"/>
        <end position="468"/>
    </location>
</feature>
<organism evidence="10 11">
    <name type="scientific">Cladonia borealis</name>
    <dbReference type="NCBI Taxonomy" id="184061"/>
    <lineage>
        <taxon>Eukaryota</taxon>
        <taxon>Fungi</taxon>
        <taxon>Dikarya</taxon>
        <taxon>Ascomycota</taxon>
        <taxon>Pezizomycotina</taxon>
        <taxon>Lecanoromycetes</taxon>
        <taxon>OSLEUM clade</taxon>
        <taxon>Lecanoromycetidae</taxon>
        <taxon>Lecanorales</taxon>
        <taxon>Lecanorineae</taxon>
        <taxon>Cladoniaceae</taxon>
        <taxon>Cladonia</taxon>
    </lineage>
</organism>
<feature type="transmembrane region" description="Helical" evidence="8">
    <location>
        <begin position="49"/>
        <end position="68"/>
    </location>
</feature>
<dbReference type="GO" id="GO:0015171">
    <property type="term" value="F:amino acid transmembrane transporter activity"/>
    <property type="evidence" value="ECO:0007669"/>
    <property type="project" value="TreeGrafter"/>
</dbReference>
<evidence type="ECO:0000259" key="9">
    <source>
        <dbReference type="Pfam" id="PF00324"/>
    </source>
</evidence>
<evidence type="ECO:0000256" key="7">
    <source>
        <dbReference type="SAM" id="MobiDB-lite"/>
    </source>
</evidence>
<dbReference type="Gene3D" id="1.20.1740.10">
    <property type="entry name" value="Amino acid/polyamine transporter I"/>
    <property type="match status" value="1"/>
</dbReference>
<reference evidence="10" key="1">
    <citation type="submission" date="2023-03" db="EMBL/GenBank/DDBJ databases">
        <title>Complete genome of Cladonia borealis.</title>
        <authorList>
            <person name="Park H."/>
        </authorList>
    </citation>
    <scope>NUCLEOTIDE SEQUENCE</scope>
    <source>
        <strain evidence="10">ANT050790</strain>
    </source>
</reference>
<keyword evidence="11" id="KW-1185">Reference proteome</keyword>
<feature type="transmembrane region" description="Helical" evidence="8">
    <location>
        <begin position="313"/>
        <end position="340"/>
    </location>
</feature>
<comment type="subcellular location">
    <subcellularLocation>
        <location evidence="1">Membrane</location>
        <topology evidence="1">Multi-pass membrane protein</topology>
    </subcellularLocation>
</comment>
<name>A0AA39QYP2_9LECA</name>
<dbReference type="InterPro" id="IPR004841">
    <property type="entry name" value="AA-permease/SLC12A_dom"/>
</dbReference>
<feature type="transmembrane region" description="Helical" evidence="8">
    <location>
        <begin position="158"/>
        <end position="177"/>
    </location>
</feature>
<feature type="region of interest" description="Disordered" evidence="7">
    <location>
        <begin position="1"/>
        <end position="28"/>
    </location>
</feature>
<dbReference type="Pfam" id="PF00324">
    <property type="entry name" value="AA_permease"/>
    <property type="match status" value="1"/>
</dbReference>
<evidence type="ECO:0000256" key="6">
    <source>
        <dbReference type="ARBA" id="ARBA00023136"/>
    </source>
</evidence>
<dbReference type="PANTHER" id="PTHR43341:SF1">
    <property type="entry name" value="GENERAL AMINO-ACID PERMEASE GAP1"/>
    <property type="match status" value="1"/>
</dbReference>
<feature type="transmembrane region" description="Helical" evidence="8">
    <location>
        <begin position="224"/>
        <end position="247"/>
    </location>
</feature>